<organism evidence="1 2">
    <name type="scientific">Dreissena polymorpha</name>
    <name type="common">Zebra mussel</name>
    <name type="synonym">Mytilus polymorpha</name>
    <dbReference type="NCBI Taxonomy" id="45954"/>
    <lineage>
        <taxon>Eukaryota</taxon>
        <taxon>Metazoa</taxon>
        <taxon>Spiralia</taxon>
        <taxon>Lophotrochozoa</taxon>
        <taxon>Mollusca</taxon>
        <taxon>Bivalvia</taxon>
        <taxon>Autobranchia</taxon>
        <taxon>Heteroconchia</taxon>
        <taxon>Euheterodonta</taxon>
        <taxon>Imparidentia</taxon>
        <taxon>Neoheterodontei</taxon>
        <taxon>Myida</taxon>
        <taxon>Dreissenoidea</taxon>
        <taxon>Dreissenidae</taxon>
        <taxon>Dreissena</taxon>
    </lineage>
</organism>
<dbReference type="Gene3D" id="1.25.40.20">
    <property type="entry name" value="Ankyrin repeat-containing domain"/>
    <property type="match status" value="1"/>
</dbReference>
<protein>
    <submittedName>
        <fullName evidence="1">Uncharacterized protein</fullName>
    </submittedName>
</protein>
<dbReference type="AlphaFoldDB" id="A0A9D4DGE1"/>
<dbReference type="SUPFAM" id="SSF48403">
    <property type="entry name" value="Ankyrin repeat"/>
    <property type="match status" value="1"/>
</dbReference>
<proteinExistence type="predicted"/>
<accession>A0A9D4DGE1</accession>
<reference evidence="1" key="2">
    <citation type="submission" date="2020-11" db="EMBL/GenBank/DDBJ databases">
        <authorList>
            <person name="McCartney M.A."/>
            <person name="Auch B."/>
            <person name="Kono T."/>
            <person name="Mallez S."/>
            <person name="Becker A."/>
            <person name="Gohl D.M."/>
            <person name="Silverstein K.A.T."/>
            <person name="Koren S."/>
            <person name="Bechman K.B."/>
            <person name="Herman A."/>
            <person name="Abrahante J.E."/>
            <person name="Garbe J."/>
        </authorList>
    </citation>
    <scope>NUCLEOTIDE SEQUENCE</scope>
    <source>
        <strain evidence="1">Duluth1</strain>
        <tissue evidence="1">Whole animal</tissue>
    </source>
</reference>
<dbReference type="EMBL" id="JAIWYP010000010">
    <property type="protein sequence ID" value="KAH3749162.1"/>
    <property type="molecule type" value="Genomic_DNA"/>
</dbReference>
<gene>
    <name evidence="1" type="ORF">DPMN_183653</name>
</gene>
<evidence type="ECO:0000313" key="2">
    <source>
        <dbReference type="Proteomes" id="UP000828390"/>
    </source>
</evidence>
<name>A0A9D4DGE1_DREPO</name>
<dbReference type="SMART" id="SM00248">
    <property type="entry name" value="ANK"/>
    <property type="match status" value="2"/>
</dbReference>
<sequence>MVKIVEKAKCFPMTATTISLLQGNVRLIKLLLSKGADCHMKDNEGQTAVHLCTRHKSPKCMTLLLRQLSPGEIDDQDRNKV</sequence>
<dbReference type="Proteomes" id="UP000828390">
    <property type="component" value="Unassembled WGS sequence"/>
</dbReference>
<comment type="caution">
    <text evidence="1">The sequence shown here is derived from an EMBL/GenBank/DDBJ whole genome shotgun (WGS) entry which is preliminary data.</text>
</comment>
<reference evidence="1" key="1">
    <citation type="journal article" date="2019" name="bioRxiv">
        <title>The Genome of the Zebra Mussel, Dreissena polymorpha: A Resource for Invasive Species Research.</title>
        <authorList>
            <person name="McCartney M.A."/>
            <person name="Auch B."/>
            <person name="Kono T."/>
            <person name="Mallez S."/>
            <person name="Zhang Y."/>
            <person name="Obille A."/>
            <person name="Becker A."/>
            <person name="Abrahante J.E."/>
            <person name="Garbe J."/>
            <person name="Badalamenti J.P."/>
            <person name="Herman A."/>
            <person name="Mangelson H."/>
            <person name="Liachko I."/>
            <person name="Sullivan S."/>
            <person name="Sone E.D."/>
            <person name="Koren S."/>
            <person name="Silverstein K.A.T."/>
            <person name="Beckman K.B."/>
            <person name="Gohl D.M."/>
        </authorList>
    </citation>
    <scope>NUCLEOTIDE SEQUENCE</scope>
    <source>
        <strain evidence="1">Duluth1</strain>
        <tissue evidence="1">Whole animal</tissue>
    </source>
</reference>
<dbReference type="Pfam" id="PF12796">
    <property type="entry name" value="Ank_2"/>
    <property type="match status" value="1"/>
</dbReference>
<dbReference type="InterPro" id="IPR002110">
    <property type="entry name" value="Ankyrin_rpt"/>
</dbReference>
<evidence type="ECO:0000313" key="1">
    <source>
        <dbReference type="EMBL" id="KAH3749162.1"/>
    </source>
</evidence>
<dbReference type="InterPro" id="IPR036770">
    <property type="entry name" value="Ankyrin_rpt-contain_sf"/>
</dbReference>
<keyword evidence="2" id="KW-1185">Reference proteome</keyword>